<comment type="caution">
    <text evidence="3">The sequence shown here is derived from an EMBL/GenBank/DDBJ whole genome shotgun (WGS) entry which is preliminary data.</text>
</comment>
<evidence type="ECO:0000256" key="1">
    <source>
        <dbReference type="SAM" id="MobiDB-lite"/>
    </source>
</evidence>
<evidence type="ECO:0000313" key="3">
    <source>
        <dbReference type="EMBL" id="KAJ6723687.1"/>
    </source>
</evidence>
<sequence length="77" mass="8835">MRSCPGEKKNRPEPNKLNLISFWGLYLLCGAFSLTAILVFLVRMVCQFVRYKRRQMQSSSPSPTPSSTRCSQKHLIT</sequence>
<organism evidence="3 4">
    <name type="scientific">Salix koriyanagi</name>
    <dbReference type="NCBI Taxonomy" id="2511006"/>
    <lineage>
        <taxon>Eukaryota</taxon>
        <taxon>Viridiplantae</taxon>
        <taxon>Streptophyta</taxon>
        <taxon>Embryophyta</taxon>
        <taxon>Tracheophyta</taxon>
        <taxon>Spermatophyta</taxon>
        <taxon>Magnoliopsida</taxon>
        <taxon>eudicotyledons</taxon>
        <taxon>Gunneridae</taxon>
        <taxon>Pentapetalae</taxon>
        <taxon>rosids</taxon>
        <taxon>fabids</taxon>
        <taxon>Malpighiales</taxon>
        <taxon>Salicaceae</taxon>
        <taxon>Saliceae</taxon>
        <taxon>Salix</taxon>
    </lineage>
</organism>
<dbReference type="EMBL" id="JAPFFM010000013">
    <property type="protein sequence ID" value="KAJ6723687.1"/>
    <property type="molecule type" value="Genomic_DNA"/>
</dbReference>
<dbReference type="Proteomes" id="UP001151752">
    <property type="component" value="Chromosome 14"/>
</dbReference>
<evidence type="ECO:0000313" key="4">
    <source>
        <dbReference type="Proteomes" id="UP001151752"/>
    </source>
</evidence>
<proteinExistence type="predicted"/>
<reference evidence="3" key="1">
    <citation type="submission" date="2022-11" db="EMBL/GenBank/DDBJ databases">
        <authorList>
            <person name="Hyden B.L."/>
            <person name="Feng K."/>
            <person name="Yates T."/>
            <person name="Jawdy S."/>
            <person name="Smart L.B."/>
            <person name="Muchero W."/>
        </authorList>
    </citation>
    <scope>NUCLEOTIDE SEQUENCE</scope>
    <source>
        <tissue evidence="3">Shoot tip</tissue>
    </source>
</reference>
<keyword evidence="2" id="KW-0812">Transmembrane</keyword>
<feature type="transmembrane region" description="Helical" evidence="2">
    <location>
        <begin position="20"/>
        <end position="46"/>
    </location>
</feature>
<feature type="region of interest" description="Disordered" evidence="1">
    <location>
        <begin position="53"/>
        <end position="77"/>
    </location>
</feature>
<dbReference type="AlphaFoldDB" id="A0A9Q0Z709"/>
<protein>
    <submittedName>
        <fullName evidence="3">GLUTAMATE RECEPTOR 3.7</fullName>
    </submittedName>
</protein>
<keyword evidence="3" id="KW-0675">Receptor</keyword>
<name>A0A9Q0Z709_9ROSI</name>
<keyword evidence="2" id="KW-1133">Transmembrane helix</keyword>
<evidence type="ECO:0000256" key="2">
    <source>
        <dbReference type="SAM" id="Phobius"/>
    </source>
</evidence>
<gene>
    <name evidence="3" type="ORF">OIU74_008118</name>
</gene>
<keyword evidence="2" id="KW-0472">Membrane</keyword>
<reference evidence="3" key="2">
    <citation type="journal article" date="2023" name="Int. J. Mol. Sci.">
        <title>De Novo Assembly and Annotation of 11 Diverse Shrub Willow (Salix) Genomes Reveals Novel Gene Organization in Sex-Linked Regions.</title>
        <authorList>
            <person name="Hyden B."/>
            <person name="Feng K."/>
            <person name="Yates T.B."/>
            <person name="Jawdy S."/>
            <person name="Cereghino C."/>
            <person name="Smart L.B."/>
            <person name="Muchero W."/>
        </authorList>
    </citation>
    <scope>NUCLEOTIDE SEQUENCE</scope>
    <source>
        <tissue evidence="3">Shoot tip</tissue>
    </source>
</reference>
<feature type="compositionally biased region" description="Low complexity" evidence="1">
    <location>
        <begin position="58"/>
        <end position="68"/>
    </location>
</feature>
<keyword evidence="4" id="KW-1185">Reference proteome</keyword>
<accession>A0A9Q0Z709</accession>